<dbReference type="Proteomes" id="UP001596302">
    <property type="component" value="Unassembled WGS sequence"/>
</dbReference>
<protein>
    <submittedName>
        <fullName evidence="1">IniB N-terminal domain-containing protein</fullName>
    </submittedName>
</protein>
<name>A0ABW1J7A1_9PSEU</name>
<comment type="caution">
    <text evidence="1">The sequence shown here is derived from an EMBL/GenBank/DDBJ whole genome shotgun (WGS) entry which is preliminary data.</text>
</comment>
<organism evidence="1 2">
    <name type="scientific">Pseudonocardia hispaniensis</name>
    <dbReference type="NCBI Taxonomy" id="904933"/>
    <lineage>
        <taxon>Bacteria</taxon>
        <taxon>Bacillati</taxon>
        <taxon>Actinomycetota</taxon>
        <taxon>Actinomycetes</taxon>
        <taxon>Pseudonocardiales</taxon>
        <taxon>Pseudonocardiaceae</taxon>
        <taxon>Pseudonocardia</taxon>
    </lineage>
</organism>
<sequence length="192" mass="21531">MAALTDLIDFLLKLMRDPEARAQFDQNPEQTLQQHDLAGVSGDDVRDARLLLADRGDVRATSDAAPPPRGGGDPVREIQHTTTAYEPVREYVVNQHTEQITNITNNIDDRDTIIDDRDVTNIDDRDIDIDIDDRDVDVDIDKSDDDITVVKDSFNQDNDTEVTAINESFNEDTEVTAINESFNEDTEVTAIN</sequence>
<reference evidence="2" key="1">
    <citation type="journal article" date="2019" name="Int. J. Syst. Evol. Microbiol.">
        <title>The Global Catalogue of Microorganisms (GCM) 10K type strain sequencing project: providing services to taxonomists for standard genome sequencing and annotation.</title>
        <authorList>
            <consortium name="The Broad Institute Genomics Platform"/>
            <consortium name="The Broad Institute Genome Sequencing Center for Infectious Disease"/>
            <person name="Wu L."/>
            <person name="Ma J."/>
        </authorList>
    </citation>
    <scope>NUCLEOTIDE SEQUENCE [LARGE SCALE GENOMIC DNA]</scope>
    <source>
        <strain evidence="2">CCM 8391</strain>
    </source>
</reference>
<dbReference type="NCBIfam" id="NF038175">
    <property type="entry name" value="IniB_NTERM"/>
    <property type="match status" value="1"/>
</dbReference>
<gene>
    <name evidence="1" type="ORF">ACFQE5_21455</name>
</gene>
<dbReference type="InterPro" id="IPR049709">
    <property type="entry name" value="IniB-like_N"/>
</dbReference>
<dbReference type="EMBL" id="JBHSQW010000044">
    <property type="protein sequence ID" value="MFC5996778.1"/>
    <property type="molecule type" value="Genomic_DNA"/>
</dbReference>
<dbReference type="RefSeq" id="WP_379587605.1">
    <property type="nucleotide sequence ID" value="NZ_JBHSQW010000044.1"/>
</dbReference>
<feature type="non-terminal residue" evidence="1">
    <location>
        <position position="192"/>
    </location>
</feature>
<evidence type="ECO:0000313" key="1">
    <source>
        <dbReference type="EMBL" id="MFC5996778.1"/>
    </source>
</evidence>
<accession>A0ABW1J7A1</accession>
<keyword evidence="2" id="KW-1185">Reference proteome</keyword>
<proteinExistence type="predicted"/>
<evidence type="ECO:0000313" key="2">
    <source>
        <dbReference type="Proteomes" id="UP001596302"/>
    </source>
</evidence>